<organism evidence="1 2">
    <name type="scientific">Candidatus Accumulibacter phosphatis</name>
    <dbReference type="NCBI Taxonomy" id="327160"/>
    <lineage>
        <taxon>Bacteria</taxon>
        <taxon>Pseudomonadati</taxon>
        <taxon>Pseudomonadota</taxon>
        <taxon>Betaproteobacteria</taxon>
        <taxon>Candidatus Accumulibacter</taxon>
    </lineage>
</organism>
<evidence type="ECO:0000313" key="1">
    <source>
        <dbReference type="EMBL" id="TMQ78175.1"/>
    </source>
</evidence>
<reference evidence="1 2" key="1">
    <citation type="submission" date="2019-04" db="EMBL/GenBank/DDBJ databases">
        <title>A novel phosphate-accumulating bacterium identified in bioreactor for phosphate removal from wastewater.</title>
        <authorList>
            <person name="Kotlyarov R.Y."/>
            <person name="Beletsky A.V."/>
            <person name="Kallistova A.Y."/>
            <person name="Dorofeev A.G."/>
            <person name="Nikolaev Y.Y."/>
            <person name="Pimenov N.V."/>
            <person name="Ravin N.V."/>
            <person name="Mardanov A.V."/>
        </authorList>
    </citation>
    <scope>NUCLEOTIDE SEQUENCE [LARGE SCALE GENOMIC DNA]</scope>
    <source>
        <strain evidence="1 2">Bin19</strain>
    </source>
</reference>
<proteinExistence type="predicted"/>
<dbReference type="EMBL" id="SWAD01000011">
    <property type="protein sequence ID" value="TMQ78175.1"/>
    <property type="molecule type" value="Genomic_DNA"/>
</dbReference>
<dbReference type="Proteomes" id="UP000306324">
    <property type="component" value="Unassembled WGS sequence"/>
</dbReference>
<comment type="caution">
    <text evidence="1">The sequence shown here is derived from an EMBL/GenBank/DDBJ whole genome shotgun (WGS) entry which is preliminary data.</text>
</comment>
<gene>
    <name evidence="1" type="ORF">ACCUM_2259</name>
</gene>
<sequence length="102" mass="11430">MRAIERRLHKLEEIRDRDDVGSEVDIELERMGASRGALLADFGSLIAFRDWLVAREIAATGHQAGVPVVRPYRQQQLDCAISAKWDAILDRYEALQPADAGV</sequence>
<name>A0A5S4ES00_9PROT</name>
<dbReference type="RefSeq" id="WP_138677481.1">
    <property type="nucleotide sequence ID" value="NZ_SWAD01000011.1"/>
</dbReference>
<evidence type="ECO:0000313" key="2">
    <source>
        <dbReference type="Proteomes" id="UP000306324"/>
    </source>
</evidence>
<keyword evidence="2" id="KW-1185">Reference proteome</keyword>
<dbReference type="AlphaFoldDB" id="A0A5S4ES00"/>
<protein>
    <submittedName>
        <fullName evidence="1">Uncharacterized protein</fullName>
    </submittedName>
</protein>
<accession>A0A5S4ES00</accession>